<dbReference type="EMBL" id="LHZT01000096">
    <property type="protein sequence ID" value="KXV60093.1"/>
    <property type="molecule type" value="Genomic_DNA"/>
</dbReference>
<gene>
    <name evidence="1" type="ORF">AD947_02810</name>
</gene>
<comment type="caution">
    <text evidence="1">The sequence shown here is derived from an EMBL/GenBank/DDBJ whole genome shotgun (WGS) entry which is preliminary data.</text>
</comment>
<dbReference type="PATRIC" id="fig|104102.12.peg.1976"/>
<dbReference type="OrthoDB" id="7219630at2"/>
<dbReference type="RefSeq" id="WP_061487422.1">
    <property type="nucleotide sequence ID" value="NZ_LHZT01000096.1"/>
</dbReference>
<dbReference type="Proteomes" id="UP000075411">
    <property type="component" value="Unassembled WGS sequence"/>
</dbReference>
<proteinExistence type="predicted"/>
<evidence type="ECO:0000313" key="2">
    <source>
        <dbReference type="Proteomes" id="UP000075411"/>
    </source>
</evidence>
<reference evidence="1 2" key="1">
    <citation type="submission" date="2015-06" db="EMBL/GenBank/DDBJ databases">
        <title>Improved classification and identification of acetic acid bacteria using matrix-assisted laser desorption/ionization time-of-flight mass spectrometry; Gluconobacter nephelii and Gluconobacter uchimurae are later heterotypic synonyms of Gluconobacter japonicus and Gluconobacter oxydans, respectively.</title>
        <authorList>
            <person name="Li L."/>
            <person name="Cleenwerck I."/>
            <person name="De Vuyst L."/>
            <person name="Vandamme P."/>
        </authorList>
    </citation>
    <scope>NUCLEOTIDE SEQUENCE [LARGE SCALE GENOMIC DNA]</scope>
    <source>
        <strain evidence="1 2">LMG 1663</strain>
    </source>
</reference>
<accession>A0A149U3P2</accession>
<protein>
    <submittedName>
        <fullName evidence="1">Uncharacterized protein</fullName>
    </submittedName>
</protein>
<organism evidence="1 2">
    <name type="scientific">Acetobacter tropicalis</name>
    <dbReference type="NCBI Taxonomy" id="104102"/>
    <lineage>
        <taxon>Bacteria</taxon>
        <taxon>Pseudomonadati</taxon>
        <taxon>Pseudomonadota</taxon>
        <taxon>Alphaproteobacteria</taxon>
        <taxon>Acetobacterales</taxon>
        <taxon>Acetobacteraceae</taxon>
        <taxon>Acetobacter</taxon>
    </lineage>
</organism>
<dbReference type="PROSITE" id="PS51257">
    <property type="entry name" value="PROKAR_LIPOPROTEIN"/>
    <property type="match status" value="1"/>
</dbReference>
<sequence length="101" mass="10700">MTGRAFSVALLGFALLGLTGCGHGNIRSVASYNAPPPPKVRHPLFDPYAPYGSAPAVWQPALASRQGTIVKPNDPVDQGDRPDYEGAKWGIDHLTARAGTF</sequence>
<name>A0A149U3P2_9PROT</name>
<evidence type="ECO:0000313" key="1">
    <source>
        <dbReference type="EMBL" id="KXV60093.1"/>
    </source>
</evidence>
<dbReference type="AlphaFoldDB" id="A0A149U3P2"/>